<dbReference type="Proteomes" id="UP000182248">
    <property type="component" value="Unassembled WGS sequence"/>
</dbReference>
<name>A0A1K1RHQ5_9FLAO</name>
<feature type="non-terminal residue" evidence="1">
    <location>
        <position position="329"/>
    </location>
</feature>
<keyword evidence="2" id="KW-1185">Reference proteome</keyword>
<dbReference type="STRING" id="1150368.SAMN02927921_03550"/>
<dbReference type="InterPro" id="IPR013783">
    <property type="entry name" value="Ig-like_fold"/>
</dbReference>
<accession>A0A1K1RHQ5</accession>
<evidence type="ECO:0000313" key="1">
    <source>
        <dbReference type="EMBL" id="SFW71331.1"/>
    </source>
</evidence>
<protein>
    <recommendedName>
        <fullName evidence="3">Fibronectin type-III domain-containing protein</fullName>
    </recommendedName>
</protein>
<gene>
    <name evidence="1" type="ORF">SAMN02927921_03550</name>
</gene>
<dbReference type="Gene3D" id="2.60.40.10">
    <property type="entry name" value="Immunoglobulins"/>
    <property type="match status" value="3"/>
</dbReference>
<dbReference type="SUPFAM" id="SSF49265">
    <property type="entry name" value="Fibronectin type III"/>
    <property type="match status" value="1"/>
</dbReference>
<reference evidence="1 2" key="1">
    <citation type="submission" date="2016-11" db="EMBL/GenBank/DDBJ databases">
        <authorList>
            <person name="Jaros S."/>
            <person name="Januszkiewicz K."/>
            <person name="Wedrychowicz H."/>
        </authorList>
    </citation>
    <scope>NUCLEOTIDE SEQUENCE [LARGE SCALE GENOMIC DNA]</scope>
    <source>
        <strain evidence="1 2">CGMCC 1.12145</strain>
    </source>
</reference>
<proteinExistence type="predicted"/>
<dbReference type="InterPro" id="IPR036116">
    <property type="entry name" value="FN3_sf"/>
</dbReference>
<sequence>MPPPGNNGKNLILIRHDITVTVPQVAKQCTSVTFPSDEATDVPLIPEITWANVPGACGYKVSLGTNPDADNFLDGEDIGKVLSYTPEVPLQSSTTYHLRIIPYFEDEEQENCPVTSFSTGDGAEPPECTTLLSPVPGSTDVPVSTLLEWNSVNGADGYYLQAGTTPGGNDILSETDLTEGTMTSFEFPEALPENTEIFIRITPYNEEGEAEGCTEISFTTEILLTAPPCTTVNMPQNGDTEVGINTDISWNSIAEAEGYYVSIGTTSGGMDFVNRQQVSGNVFTLPQPLEEHTTYYVSVIPYNEEGEAEGCTEISFTTETLLTAPPCTT</sequence>
<evidence type="ECO:0008006" key="3">
    <source>
        <dbReference type="Google" id="ProtNLM"/>
    </source>
</evidence>
<organism evidence="1 2">
    <name type="scientific">Sinomicrobium oceani</name>
    <dbReference type="NCBI Taxonomy" id="1150368"/>
    <lineage>
        <taxon>Bacteria</taxon>
        <taxon>Pseudomonadati</taxon>
        <taxon>Bacteroidota</taxon>
        <taxon>Flavobacteriia</taxon>
        <taxon>Flavobacteriales</taxon>
        <taxon>Flavobacteriaceae</taxon>
        <taxon>Sinomicrobium</taxon>
    </lineage>
</organism>
<dbReference type="AlphaFoldDB" id="A0A1K1RHQ5"/>
<dbReference type="EMBL" id="FPJE01000025">
    <property type="protein sequence ID" value="SFW71331.1"/>
    <property type="molecule type" value="Genomic_DNA"/>
</dbReference>
<evidence type="ECO:0000313" key="2">
    <source>
        <dbReference type="Proteomes" id="UP000182248"/>
    </source>
</evidence>